<organism evidence="2 3">
    <name type="scientific">Daedalea quercina L-15889</name>
    <dbReference type="NCBI Taxonomy" id="1314783"/>
    <lineage>
        <taxon>Eukaryota</taxon>
        <taxon>Fungi</taxon>
        <taxon>Dikarya</taxon>
        <taxon>Basidiomycota</taxon>
        <taxon>Agaricomycotina</taxon>
        <taxon>Agaricomycetes</taxon>
        <taxon>Polyporales</taxon>
        <taxon>Fomitopsis</taxon>
    </lineage>
</organism>
<dbReference type="SUPFAM" id="SSF52833">
    <property type="entry name" value="Thioredoxin-like"/>
    <property type="match status" value="1"/>
</dbReference>
<dbReference type="Gene3D" id="3.40.30.10">
    <property type="entry name" value="Glutaredoxin"/>
    <property type="match status" value="1"/>
</dbReference>
<dbReference type="EMBL" id="KV429038">
    <property type="protein sequence ID" value="KZT73109.1"/>
    <property type="molecule type" value="Genomic_DNA"/>
</dbReference>
<dbReference type="AlphaFoldDB" id="A0A165T9G0"/>
<evidence type="ECO:0000313" key="3">
    <source>
        <dbReference type="Proteomes" id="UP000076727"/>
    </source>
</evidence>
<dbReference type="InterPro" id="IPR036249">
    <property type="entry name" value="Thioredoxin-like_sf"/>
</dbReference>
<reference evidence="2 3" key="1">
    <citation type="journal article" date="2016" name="Mol. Biol. Evol.">
        <title>Comparative Genomics of Early-Diverging Mushroom-Forming Fungi Provides Insights into the Origins of Lignocellulose Decay Capabilities.</title>
        <authorList>
            <person name="Nagy L.G."/>
            <person name="Riley R."/>
            <person name="Tritt A."/>
            <person name="Adam C."/>
            <person name="Daum C."/>
            <person name="Floudas D."/>
            <person name="Sun H."/>
            <person name="Yadav J.S."/>
            <person name="Pangilinan J."/>
            <person name="Larsson K.H."/>
            <person name="Matsuura K."/>
            <person name="Barry K."/>
            <person name="Labutti K."/>
            <person name="Kuo R."/>
            <person name="Ohm R.A."/>
            <person name="Bhattacharya S.S."/>
            <person name="Shirouzu T."/>
            <person name="Yoshinaga Y."/>
            <person name="Martin F.M."/>
            <person name="Grigoriev I.V."/>
            <person name="Hibbett D.S."/>
        </authorList>
    </citation>
    <scope>NUCLEOTIDE SEQUENCE [LARGE SCALE GENOMIC DNA]</scope>
    <source>
        <strain evidence="2 3">L-15889</strain>
    </source>
</reference>
<accession>A0A165T9G0</accession>
<dbReference type="PANTHER" id="PTHR42852">
    <property type="entry name" value="THIOL:DISULFIDE INTERCHANGE PROTEIN DSBE"/>
    <property type="match status" value="1"/>
</dbReference>
<protein>
    <recommendedName>
        <fullName evidence="1">Thioredoxin domain-containing protein</fullName>
    </recommendedName>
</protein>
<name>A0A165T9G0_9APHY</name>
<evidence type="ECO:0000259" key="1">
    <source>
        <dbReference type="Pfam" id="PF00085"/>
    </source>
</evidence>
<evidence type="ECO:0000313" key="2">
    <source>
        <dbReference type="EMBL" id="KZT73109.1"/>
    </source>
</evidence>
<dbReference type="PANTHER" id="PTHR42852:SF13">
    <property type="entry name" value="PROTEIN DIPZ"/>
    <property type="match status" value="1"/>
</dbReference>
<feature type="domain" description="Thioredoxin" evidence="1">
    <location>
        <begin position="118"/>
        <end position="157"/>
    </location>
</feature>
<keyword evidence="3" id="KW-1185">Reference proteome</keyword>
<gene>
    <name evidence="2" type="ORF">DAEQUDRAFT_722228</name>
</gene>
<proteinExistence type="predicted"/>
<sequence>MATPTGRESPEELAAMNDFRANIWSIFQPLYEDKWDQARWNAAVARFKATHDPAVVDRFMKKARLPTWEALEEQMKKGPPAFLRPGWRSPLLGKRVDLSWLDSDAFECIRPSKDGWRNKKVVLIEFWASWCRPCHVVCGILSRINATKPDVKVITFNHEGIFNKTAIDRPIVKNFIDGRSDMNYPIYIDSHRVAVQGLFEPGQNLSIPLVFIITTKDQIVHWVGNPEEMAAPLEKVLRSP</sequence>
<dbReference type="Proteomes" id="UP000076727">
    <property type="component" value="Unassembled WGS sequence"/>
</dbReference>
<dbReference type="InterPro" id="IPR050553">
    <property type="entry name" value="Thioredoxin_ResA/DsbE_sf"/>
</dbReference>
<dbReference type="Pfam" id="PF00085">
    <property type="entry name" value="Thioredoxin"/>
    <property type="match status" value="1"/>
</dbReference>
<dbReference type="InterPro" id="IPR013766">
    <property type="entry name" value="Thioredoxin_domain"/>
</dbReference>
<dbReference type="OrthoDB" id="2121326at2759"/>